<dbReference type="Proteomes" id="UP000028607">
    <property type="component" value="Unassembled WGS sequence"/>
</dbReference>
<accession>A0A085TVA6</accession>
<evidence type="ECO:0000313" key="1">
    <source>
        <dbReference type="EMBL" id="KFE34653.1"/>
    </source>
</evidence>
<reference evidence="1 2" key="2">
    <citation type="journal article" date="2015" name="Antonie Van Leeuwenhoek">
        <title>Thioclava indica sp. nov., isolated from surface seawater of the Indian Ocean.</title>
        <authorList>
            <person name="Liu Y."/>
            <person name="Lai Q."/>
            <person name="Du J."/>
            <person name="Xu H."/>
            <person name="Jiang L."/>
            <person name="Shao Z."/>
        </authorList>
    </citation>
    <scope>NUCLEOTIDE SEQUENCE [LARGE SCALE GENOMIC DNA]</scope>
    <source>
        <strain evidence="1 2">13D2W-2</strain>
    </source>
</reference>
<protein>
    <submittedName>
        <fullName evidence="1">Uncharacterized protein</fullName>
    </submittedName>
</protein>
<sequence>MSKFWIDLIVAEQAQEMRSILTAASKKSALVDKVIGLRKAHLGPGAIGAQILKTMSEQAALMLQPRVKARLGFDGKMQQIASRIISDAIRKGPLFGTMQRDADFFVIMLIVEHIDTGAELE</sequence>
<keyword evidence="2" id="KW-1185">Reference proteome</keyword>
<name>A0A085TVA6_9RHOB</name>
<dbReference type="EMBL" id="AQRC01000009">
    <property type="protein sequence ID" value="KFE34653.1"/>
    <property type="molecule type" value="Genomic_DNA"/>
</dbReference>
<dbReference type="AlphaFoldDB" id="A0A085TVA6"/>
<comment type="caution">
    <text evidence="1">The sequence shown here is derived from an EMBL/GenBank/DDBJ whole genome shotgun (WGS) entry which is preliminary data.</text>
</comment>
<reference evidence="2" key="1">
    <citation type="submission" date="2013-04" db="EMBL/GenBank/DDBJ databases">
        <title>Thioclava sp. 13D2W-2 Genome Sequencing.</title>
        <authorList>
            <person name="Lai Q."/>
            <person name="Li G."/>
            <person name="Shao Z."/>
        </authorList>
    </citation>
    <scope>NUCLEOTIDE SEQUENCE [LARGE SCALE GENOMIC DNA]</scope>
    <source>
        <strain evidence="2">13D2W-2</strain>
    </source>
</reference>
<gene>
    <name evidence="1" type="ORF">DW2_12400</name>
</gene>
<dbReference type="PATRIC" id="fig|1317124.6.peg.2511"/>
<evidence type="ECO:0000313" key="2">
    <source>
        <dbReference type="Proteomes" id="UP000028607"/>
    </source>
</evidence>
<organism evidence="1 2">
    <name type="scientific">Thioclava atlantica</name>
    <dbReference type="NCBI Taxonomy" id="1317124"/>
    <lineage>
        <taxon>Bacteria</taxon>
        <taxon>Pseudomonadati</taxon>
        <taxon>Pseudomonadota</taxon>
        <taxon>Alphaproteobacteria</taxon>
        <taxon>Rhodobacterales</taxon>
        <taxon>Paracoccaceae</taxon>
        <taxon>Thioclava</taxon>
    </lineage>
</organism>
<proteinExistence type="predicted"/>